<evidence type="ECO:0000259" key="1">
    <source>
        <dbReference type="Pfam" id="PF00881"/>
    </source>
</evidence>
<feature type="domain" description="Nitroreductase" evidence="1">
    <location>
        <begin position="271"/>
        <end position="448"/>
    </location>
</feature>
<dbReference type="PANTHER" id="PTHR43745">
    <property type="entry name" value="NITROREDUCTASE MJ1384-RELATED"/>
    <property type="match status" value="1"/>
</dbReference>
<dbReference type="CDD" id="cd02142">
    <property type="entry name" value="McbC_SagB-like_oxidoreductase"/>
    <property type="match status" value="1"/>
</dbReference>
<proteinExistence type="predicted"/>
<reference evidence="2" key="1">
    <citation type="journal article" date="2017" name="Microbiology">
        <title>Identification and heterologous expression of the kocurin biosynthetic gene cluster.</title>
        <authorList>
            <person name="Linares-Otoya L."/>
            <person name="Linares-Otoya V."/>
            <person name="Armas-Mantilla L."/>
            <person name="Blanco-Olano C."/>
            <person name="Crusemann M."/>
            <person name="Ganoza-Yupanqui M.L."/>
            <person name="Campos-Florian J."/>
            <person name="Konig G.M."/>
            <person name="Schaberle T.F."/>
        </authorList>
    </citation>
    <scope>NUCLEOTIDE SEQUENCE</scope>
    <source>
        <strain evidence="2">S17</strain>
    </source>
</reference>
<name>A0A291FGK0_KOCRO</name>
<protein>
    <submittedName>
        <fullName evidence="2">KocE</fullName>
    </submittedName>
</protein>
<organism evidence="2">
    <name type="scientific">Kocuria rosea</name>
    <name type="common">Deinococcus erythromyxa</name>
    <name type="synonym">Micrococcus rubens</name>
    <dbReference type="NCBI Taxonomy" id="1275"/>
    <lineage>
        <taxon>Bacteria</taxon>
        <taxon>Bacillati</taxon>
        <taxon>Actinomycetota</taxon>
        <taxon>Actinomycetes</taxon>
        <taxon>Micrococcales</taxon>
        <taxon>Micrococcaceae</taxon>
        <taxon>Kocuria</taxon>
    </lineage>
</organism>
<dbReference type="PANTHER" id="PTHR43745:SF2">
    <property type="entry name" value="NITROREDUCTASE MJ1384-RELATED"/>
    <property type="match status" value="1"/>
</dbReference>
<evidence type="ECO:0000313" key="2">
    <source>
        <dbReference type="EMBL" id="ATG31920.1"/>
    </source>
</evidence>
<dbReference type="EMBL" id="MF620092">
    <property type="protein sequence ID" value="ATG31920.1"/>
    <property type="molecule type" value="Genomic_DNA"/>
</dbReference>
<dbReference type="NCBIfam" id="TIGR03605">
    <property type="entry name" value="antibiot_sagB"/>
    <property type="match status" value="1"/>
</dbReference>
<dbReference type="InterPro" id="IPR000415">
    <property type="entry name" value="Nitroreductase-like"/>
</dbReference>
<accession>A0A291FGK0</accession>
<dbReference type="GO" id="GO:0016491">
    <property type="term" value="F:oxidoreductase activity"/>
    <property type="evidence" value="ECO:0007669"/>
    <property type="project" value="InterPro"/>
</dbReference>
<dbReference type="InterPro" id="IPR052544">
    <property type="entry name" value="Bacteriocin_Proc_Enz"/>
</dbReference>
<dbReference type="AlphaFoldDB" id="A0A291FGK0"/>
<dbReference type="SUPFAM" id="SSF55469">
    <property type="entry name" value="FMN-dependent nitroreductase-like"/>
    <property type="match status" value="1"/>
</dbReference>
<dbReference type="Gene3D" id="3.40.109.10">
    <property type="entry name" value="NADH Oxidase"/>
    <property type="match status" value="1"/>
</dbReference>
<dbReference type="InterPro" id="IPR020051">
    <property type="entry name" value="SagB-type_dehydrogenase"/>
</dbReference>
<sequence>MPDLAARPAPPTTRRHTDSWVRLALTPGVYLANGAQGAALIRWPRSITLAGCNDATVEVLKELQHPEGIGIDADVLIGEIPASGPRESLLLQLMNDGWLVLSVHGENGTLFAVHPRRRPPAWPDFPEAEYGLSRHTVLAPAGSAWSLEAPHSWCDLRFPDLDTVHRCTAAPAQPTTALARRVLAWCGVLVDPQQEADQLKHRQWATHELWFHERSRRYGRERSFGGTFWARGTFPPPPLRAPTSNMATELFEAVDPRVLRSQSMSLHEVMENRRSLRRHNDSTPLTRAQLGEFLYRTARLRLAQEVDGVEYGSKPYPSGGSVYETEIYLLVRHVSGLAAGLWRYDAQHHGLAPVREGLRDQHVAALLQEATHSSTVDSPPQVTVLMAPAFGRILWKYEQMGYAVMLKHVGVLMQTMYLVATDMGLAACAIGSGDSDLFAQATGLDPLECTTVGEFLLGTAHPAEMFQERPA</sequence>
<dbReference type="Pfam" id="PF00881">
    <property type="entry name" value="Nitroreductase"/>
    <property type="match status" value="1"/>
</dbReference>
<dbReference type="InterPro" id="IPR029479">
    <property type="entry name" value="Nitroreductase"/>
</dbReference>